<dbReference type="Pfam" id="PF12974">
    <property type="entry name" value="Phosphonate-bd"/>
    <property type="match status" value="1"/>
</dbReference>
<protein>
    <submittedName>
        <fullName evidence="2">Phosphate ABC transporter substrate-binding protein</fullName>
    </submittedName>
</protein>
<dbReference type="EMBL" id="QFXD01000005">
    <property type="protein sequence ID" value="RDH93537.1"/>
    <property type="molecule type" value="Genomic_DNA"/>
</dbReference>
<feature type="chain" id="PRO_5017084549" evidence="1">
    <location>
        <begin position="24"/>
        <end position="278"/>
    </location>
</feature>
<dbReference type="Gene3D" id="3.40.190.10">
    <property type="entry name" value="Periplasmic binding protein-like II"/>
    <property type="match status" value="2"/>
</dbReference>
<comment type="caution">
    <text evidence="2">The sequence shown here is derived from an EMBL/GenBank/DDBJ whole genome shotgun (WGS) entry which is preliminary data.</text>
</comment>
<dbReference type="SUPFAM" id="SSF53850">
    <property type="entry name" value="Periplasmic binding protein-like II"/>
    <property type="match status" value="1"/>
</dbReference>
<organism evidence="2 3">
    <name type="scientific">endosymbiont of Lamellibrachia luymesi</name>
    <dbReference type="NCBI Taxonomy" id="2200907"/>
    <lineage>
        <taxon>Bacteria</taxon>
        <taxon>Pseudomonadati</taxon>
        <taxon>Pseudomonadota</taxon>
        <taxon>Gammaproteobacteria</taxon>
        <taxon>sulfur-oxidizing symbionts</taxon>
    </lineage>
</organism>
<evidence type="ECO:0000313" key="2">
    <source>
        <dbReference type="EMBL" id="RDH93537.1"/>
    </source>
</evidence>
<dbReference type="PANTHER" id="PTHR35841">
    <property type="entry name" value="PHOSPHONATES-BINDING PERIPLASMIC PROTEIN"/>
    <property type="match status" value="1"/>
</dbReference>
<dbReference type="AlphaFoldDB" id="A0A370E1Q5"/>
<sequence>MKYLIQAIAALFILSTIQPAAMAQEPPTLTFGLVPQQSATKLARLWGPIMQYIGKKSGTRLVFKTAPNIPEFERRCAKGEYDIAYMNPYHYTVFHDSPGYEVFARQKSIRIRGIVVVRKESAIHSLHDLAGKTLAFPAPAAFAASVLPRANLANNDIPFSAKYVSSHDSVYRSIAKGLYVAGGGIQRTFNNVDPTVREQLRMLWTSESFTPHAFAAHPRVDPAAITRIKEVMINMENDPEGRRLLTSINFKGIEVGKNKDWDDVRALGIDLLKKLTEG</sequence>
<keyword evidence="1" id="KW-0732">Signal</keyword>
<accession>A0A370E1Q5</accession>
<reference evidence="2 3" key="1">
    <citation type="journal article" date="2018" name="ISME J.">
        <title>Endosymbiont genomes yield clues of tubeworm success.</title>
        <authorList>
            <person name="Li Y."/>
            <person name="Liles M.R."/>
            <person name="Halanych K.M."/>
        </authorList>
    </citation>
    <scope>NUCLEOTIDE SEQUENCE [LARGE SCALE GENOMIC DNA]</scope>
    <source>
        <strain evidence="2">A1422</strain>
    </source>
</reference>
<evidence type="ECO:0000256" key="1">
    <source>
        <dbReference type="SAM" id="SignalP"/>
    </source>
</evidence>
<dbReference type="Proteomes" id="UP000255508">
    <property type="component" value="Unassembled WGS sequence"/>
</dbReference>
<name>A0A370E1Q5_9GAMM</name>
<dbReference type="PANTHER" id="PTHR35841:SF1">
    <property type="entry name" value="PHOSPHONATES-BINDING PERIPLASMIC PROTEIN"/>
    <property type="match status" value="1"/>
</dbReference>
<evidence type="ECO:0000313" key="3">
    <source>
        <dbReference type="Proteomes" id="UP000255508"/>
    </source>
</evidence>
<gene>
    <name evidence="2" type="ORF">DIZ79_00265</name>
</gene>
<feature type="signal peptide" evidence="1">
    <location>
        <begin position="1"/>
        <end position="23"/>
    </location>
</feature>
<proteinExistence type="predicted"/>